<keyword evidence="9" id="KW-1185">Reference proteome</keyword>
<feature type="transmembrane region" description="Helical" evidence="6">
    <location>
        <begin position="121"/>
        <end position="145"/>
    </location>
</feature>
<dbReference type="PANTHER" id="PTHR42718:SF9">
    <property type="entry name" value="MAJOR FACILITATOR SUPERFAMILY MULTIDRUG TRANSPORTER MFSC"/>
    <property type="match status" value="1"/>
</dbReference>
<evidence type="ECO:0000256" key="2">
    <source>
        <dbReference type="ARBA" id="ARBA00022448"/>
    </source>
</evidence>
<reference evidence="8 9" key="1">
    <citation type="submission" date="2020-07" db="EMBL/GenBank/DDBJ databases">
        <title>Sequencing the genomes of 1000 actinobacteria strains.</title>
        <authorList>
            <person name="Klenk H.-P."/>
        </authorList>
    </citation>
    <scope>NUCLEOTIDE SEQUENCE [LARGE SCALE GENOMIC DNA]</scope>
    <source>
        <strain evidence="8 9">DSM 18965</strain>
    </source>
</reference>
<dbReference type="Pfam" id="PF07690">
    <property type="entry name" value="MFS_1"/>
    <property type="match status" value="1"/>
</dbReference>
<dbReference type="InterPro" id="IPR011701">
    <property type="entry name" value="MFS"/>
</dbReference>
<dbReference type="PROSITE" id="PS50850">
    <property type="entry name" value="MFS"/>
    <property type="match status" value="1"/>
</dbReference>
<feature type="transmembrane region" description="Helical" evidence="6">
    <location>
        <begin position="64"/>
        <end position="82"/>
    </location>
</feature>
<comment type="subcellular location">
    <subcellularLocation>
        <location evidence="1">Cell membrane</location>
        <topology evidence="1">Multi-pass membrane protein</topology>
    </subcellularLocation>
</comment>
<gene>
    <name evidence="8" type="ORF">BKA08_003175</name>
</gene>
<feature type="transmembrane region" description="Helical" evidence="6">
    <location>
        <begin position="215"/>
        <end position="232"/>
    </location>
</feature>
<dbReference type="SUPFAM" id="SSF103473">
    <property type="entry name" value="MFS general substrate transporter"/>
    <property type="match status" value="1"/>
</dbReference>
<feature type="transmembrane region" description="Helical" evidence="6">
    <location>
        <begin position="151"/>
        <end position="171"/>
    </location>
</feature>
<evidence type="ECO:0000313" key="9">
    <source>
        <dbReference type="Proteomes" id="UP000516957"/>
    </source>
</evidence>
<comment type="caution">
    <text evidence="8">The sequence shown here is derived from an EMBL/GenBank/DDBJ whole genome shotgun (WGS) entry which is preliminary data.</text>
</comment>
<name>A0A7Y9F3N4_9ACTN</name>
<feature type="transmembrane region" description="Helical" evidence="6">
    <location>
        <begin position="425"/>
        <end position="443"/>
    </location>
</feature>
<evidence type="ECO:0000259" key="7">
    <source>
        <dbReference type="PROSITE" id="PS50850"/>
    </source>
</evidence>
<evidence type="ECO:0000256" key="4">
    <source>
        <dbReference type="ARBA" id="ARBA00022989"/>
    </source>
</evidence>
<feature type="transmembrane region" description="Helical" evidence="6">
    <location>
        <begin position="183"/>
        <end position="203"/>
    </location>
</feature>
<feature type="transmembrane region" description="Helical" evidence="6">
    <location>
        <begin position="383"/>
        <end position="405"/>
    </location>
</feature>
<dbReference type="AlphaFoldDB" id="A0A7Y9F3N4"/>
<keyword evidence="3 6" id="KW-0812">Transmembrane</keyword>
<dbReference type="InterPro" id="IPR020846">
    <property type="entry name" value="MFS_dom"/>
</dbReference>
<keyword evidence="2" id="KW-0813">Transport</keyword>
<keyword evidence="4 6" id="KW-1133">Transmembrane helix</keyword>
<dbReference type="Gene3D" id="1.20.1250.20">
    <property type="entry name" value="MFS general substrate transporter like domains"/>
    <property type="match status" value="1"/>
</dbReference>
<dbReference type="GO" id="GO:0005886">
    <property type="term" value="C:plasma membrane"/>
    <property type="evidence" value="ECO:0007669"/>
    <property type="project" value="UniProtKB-SubCell"/>
</dbReference>
<dbReference type="PANTHER" id="PTHR42718">
    <property type="entry name" value="MAJOR FACILITATOR SUPERFAMILY MULTIDRUG TRANSPORTER MFSC"/>
    <property type="match status" value="1"/>
</dbReference>
<dbReference type="GO" id="GO:0022857">
    <property type="term" value="F:transmembrane transporter activity"/>
    <property type="evidence" value="ECO:0007669"/>
    <property type="project" value="InterPro"/>
</dbReference>
<feature type="domain" description="Major facilitator superfamily (MFS) profile" evidence="7">
    <location>
        <begin position="1"/>
        <end position="448"/>
    </location>
</feature>
<dbReference type="RefSeq" id="WP_179616467.1">
    <property type="nucleotide sequence ID" value="NZ_CP059163.1"/>
</dbReference>
<feature type="transmembrane region" description="Helical" evidence="6">
    <location>
        <begin position="34"/>
        <end position="52"/>
    </location>
</feature>
<protein>
    <recommendedName>
        <fullName evidence="7">Major facilitator superfamily (MFS) profile domain-containing protein</fullName>
    </recommendedName>
</protein>
<feature type="transmembrane region" description="Helical" evidence="6">
    <location>
        <begin position="350"/>
        <end position="371"/>
    </location>
</feature>
<evidence type="ECO:0000256" key="5">
    <source>
        <dbReference type="ARBA" id="ARBA00023136"/>
    </source>
</evidence>
<organism evidence="8 9">
    <name type="scientific">Nocardioides marinisabuli</name>
    <dbReference type="NCBI Taxonomy" id="419476"/>
    <lineage>
        <taxon>Bacteria</taxon>
        <taxon>Bacillati</taxon>
        <taxon>Actinomycetota</taxon>
        <taxon>Actinomycetes</taxon>
        <taxon>Propionibacteriales</taxon>
        <taxon>Nocardioidaceae</taxon>
        <taxon>Nocardioides</taxon>
    </lineage>
</organism>
<evidence type="ECO:0000313" key="8">
    <source>
        <dbReference type="EMBL" id="NYD58937.1"/>
    </source>
</evidence>
<dbReference type="InterPro" id="IPR036259">
    <property type="entry name" value="MFS_trans_sf"/>
</dbReference>
<evidence type="ECO:0000256" key="6">
    <source>
        <dbReference type="SAM" id="Phobius"/>
    </source>
</evidence>
<evidence type="ECO:0000256" key="3">
    <source>
        <dbReference type="ARBA" id="ARBA00022692"/>
    </source>
</evidence>
<dbReference type="Proteomes" id="UP000516957">
    <property type="component" value="Unassembled WGS sequence"/>
</dbReference>
<feature type="transmembrane region" description="Helical" evidence="6">
    <location>
        <begin position="293"/>
        <end position="311"/>
    </location>
</feature>
<accession>A0A7Y9F3N4</accession>
<dbReference type="EMBL" id="JACCBE010000001">
    <property type="protein sequence ID" value="NYD58937.1"/>
    <property type="molecule type" value="Genomic_DNA"/>
</dbReference>
<feature type="transmembrane region" description="Helical" evidence="6">
    <location>
        <begin position="318"/>
        <end position="338"/>
    </location>
</feature>
<evidence type="ECO:0000256" key="1">
    <source>
        <dbReference type="ARBA" id="ARBA00004651"/>
    </source>
</evidence>
<feature type="transmembrane region" description="Helical" evidence="6">
    <location>
        <begin position="88"/>
        <end position="109"/>
    </location>
</feature>
<sequence>MATLLIFTLDAEAFALIPILADLVVHYGLSPVQLTWTLAVMGLVGAGTIPILARVGDLFGIRRVMLISSGIAATGAVLAALADGATLLIIGRAMTAVGAACLPLLYAYMRSFSDSNDSVDFAAGFMTAVIGAGLVVSFLLGGFVIKVGGTAQTVLAIIAALAVLGFVLLWLLPEVSTRVVSSIDYVGAGLLVAALTALTLGLSQGNRWEWTSGRVVALLVLGVAGLLLWVAWELRAPNPIIDLRVLGRREVWPACVVAAFGSFLAGSFVLTASQYMATPEVVGYGFGMTSFSIGLYFLPLGIIIGFGGLTLRPLLTRLGLRDTAVLGGVISTIGFIWFTLDETPSRTDYLLIMVVWAFSYLLMVTAAAAAYMRASRPGEEGMVAGGARVVATGLGALGPAIVSAILTSSFIPQTAVPQGTNYNGIWLFIAICTGLVTVTAMLIRPSETRSDLAPNTVLADEGDSAALSVP</sequence>
<proteinExistence type="predicted"/>
<feature type="transmembrane region" description="Helical" evidence="6">
    <location>
        <begin position="252"/>
        <end position="273"/>
    </location>
</feature>
<keyword evidence="5 6" id="KW-0472">Membrane</keyword>